<evidence type="ECO:0000256" key="5">
    <source>
        <dbReference type="ARBA" id="ARBA00023136"/>
    </source>
</evidence>
<dbReference type="PANTHER" id="PTHR43791:SF36">
    <property type="entry name" value="TRANSPORTER, PUTATIVE (AFU_ORTHOLOGUE AFUA_6G08340)-RELATED"/>
    <property type="match status" value="1"/>
</dbReference>
<keyword evidence="2" id="KW-0813">Transport</keyword>
<evidence type="ECO:0000313" key="7">
    <source>
        <dbReference type="EMBL" id="TPX08590.1"/>
    </source>
</evidence>
<dbReference type="AlphaFoldDB" id="A0A507AWE8"/>
<keyword evidence="3 6" id="KW-0812">Transmembrane</keyword>
<dbReference type="Gene3D" id="1.20.1250.20">
    <property type="entry name" value="MFS general substrate transporter like domains"/>
    <property type="match status" value="1"/>
</dbReference>
<dbReference type="PANTHER" id="PTHR43791">
    <property type="entry name" value="PERMEASE-RELATED"/>
    <property type="match status" value="1"/>
</dbReference>
<dbReference type="RefSeq" id="XP_030990301.1">
    <property type="nucleotide sequence ID" value="XM_031144945.1"/>
</dbReference>
<dbReference type="GO" id="GO:0022857">
    <property type="term" value="F:transmembrane transporter activity"/>
    <property type="evidence" value="ECO:0007669"/>
    <property type="project" value="TreeGrafter"/>
</dbReference>
<keyword evidence="5 6" id="KW-0472">Membrane</keyword>
<evidence type="ECO:0008006" key="9">
    <source>
        <dbReference type="Google" id="ProtNLM"/>
    </source>
</evidence>
<feature type="transmembrane region" description="Helical" evidence="6">
    <location>
        <begin position="101"/>
        <end position="121"/>
    </location>
</feature>
<feature type="transmembrane region" description="Helical" evidence="6">
    <location>
        <begin position="251"/>
        <end position="272"/>
    </location>
</feature>
<name>A0A507AWE8_9PEZI</name>
<gene>
    <name evidence="7" type="ORF">E0L32_009929</name>
</gene>
<keyword evidence="4 6" id="KW-1133">Transmembrane helix</keyword>
<evidence type="ECO:0000256" key="6">
    <source>
        <dbReference type="SAM" id="Phobius"/>
    </source>
</evidence>
<dbReference type="GO" id="GO:0016020">
    <property type="term" value="C:membrane"/>
    <property type="evidence" value="ECO:0007669"/>
    <property type="project" value="UniProtKB-SubCell"/>
</dbReference>
<dbReference type="SUPFAM" id="SSF103473">
    <property type="entry name" value="MFS general substrate transporter"/>
    <property type="match status" value="1"/>
</dbReference>
<proteinExistence type="predicted"/>
<evidence type="ECO:0000313" key="8">
    <source>
        <dbReference type="Proteomes" id="UP000319257"/>
    </source>
</evidence>
<reference evidence="7 8" key="1">
    <citation type="submission" date="2019-06" db="EMBL/GenBank/DDBJ databases">
        <title>Draft genome sequence of the filamentous fungus Phialemoniopsis curvata isolated from diesel fuel.</title>
        <authorList>
            <person name="Varaljay V.A."/>
            <person name="Lyon W.J."/>
            <person name="Crouch A.L."/>
            <person name="Drake C.E."/>
            <person name="Hollomon J.M."/>
            <person name="Nadeau L.J."/>
            <person name="Nunn H.S."/>
            <person name="Stevenson B.S."/>
            <person name="Bojanowski C.L."/>
            <person name="Crookes-Goodson W.J."/>
        </authorList>
    </citation>
    <scope>NUCLEOTIDE SEQUENCE [LARGE SCALE GENOMIC DNA]</scope>
    <source>
        <strain evidence="7 8">D216</strain>
    </source>
</reference>
<protein>
    <recommendedName>
        <fullName evidence="9">Allantoate permease</fullName>
    </recommendedName>
</protein>
<evidence type="ECO:0000256" key="3">
    <source>
        <dbReference type="ARBA" id="ARBA00022692"/>
    </source>
</evidence>
<keyword evidence="8" id="KW-1185">Reference proteome</keyword>
<feature type="transmembrane region" description="Helical" evidence="6">
    <location>
        <begin position="284"/>
        <end position="304"/>
    </location>
</feature>
<comment type="caution">
    <text evidence="7">The sequence shown here is derived from an EMBL/GenBank/DDBJ whole genome shotgun (WGS) entry which is preliminary data.</text>
</comment>
<accession>A0A507AWE8</accession>
<evidence type="ECO:0000256" key="1">
    <source>
        <dbReference type="ARBA" id="ARBA00004141"/>
    </source>
</evidence>
<sequence length="340" mass="37918">MADPTPKLSSEVADIKANDVEKPGDITAGPTEPFEVEEGRLGWSSTLLRKIDLHLIPLMCLSYMIQFLDKQTLSQASLMGIIKDLPVLLEARRKTDLVMQWLFLIYAMITVLWAVGLGYLLPDSPSSARFLTEEERTQAVERVKLNQTGTINHKIEWDQVWEAFSDYKIWLLVLFNLSNNIPNGGLTTFSNLVMAGFGFSTLQVFLLSIPTGCIHAFFAIGSQYKSYFAHTSRSLMGCIIIYASDVKGAKLFGLFIFPAYAAGFPLSLSMVASNVAGYTKKATVNAMMFVAYCVGNILGPFFFFSREAPRYQVGLVLHFHKPLEFNPKLASARHSFADYS</sequence>
<dbReference type="EMBL" id="SKBQ01000076">
    <property type="protein sequence ID" value="TPX08590.1"/>
    <property type="molecule type" value="Genomic_DNA"/>
</dbReference>
<dbReference type="Proteomes" id="UP000319257">
    <property type="component" value="Unassembled WGS sequence"/>
</dbReference>
<feature type="transmembrane region" description="Helical" evidence="6">
    <location>
        <begin position="192"/>
        <end position="218"/>
    </location>
</feature>
<dbReference type="GeneID" id="41977376"/>
<dbReference type="InParanoid" id="A0A507AWE8"/>
<evidence type="ECO:0000256" key="2">
    <source>
        <dbReference type="ARBA" id="ARBA00022448"/>
    </source>
</evidence>
<evidence type="ECO:0000256" key="4">
    <source>
        <dbReference type="ARBA" id="ARBA00022989"/>
    </source>
</evidence>
<dbReference type="OrthoDB" id="6730379at2759"/>
<organism evidence="7 8">
    <name type="scientific">Thyridium curvatum</name>
    <dbReference type="NCBI Taxonomy" id="1093900"/>
    <lineage>
        <taxon>Eukaryota</taxon>
        <taxon>Fungi</taxon>
        <taxon>Dikarya</taxon>
        <taxon>Ascomycota</taxon>
        <taxon>Pezizomycotina</taxon>
        <taxon>Sordariomycetes</taxon>
        <taxon>Sordariomycetidae</taxon>
        <taxon>Thyridiales</taxon>
        <taxon>Thyridiaceae</taxon>
        <taxon>Thyridium</taxon>
    </lineage>
</organism>
<dbReference type="InterPro" id="IPR036259">
    <property type="entry name" value="MFS_trans_sf"/>
</dbReference>
<comment type="subcellular location">
    <subcellularLocation>
        <location evidence="1">Membrane</location>
        <topology evidence="1">Multi-pass membrane protein</topology>
    </subcellularLocation>
</comment>